<evidence type="ECO:0000313" key="3">
    <source>
        <dbReference type="Proteomes" id="UP000297938"/>
    </source>
</evidence>
<dbReference type="RefSeq" id="WP_135025663.1">
    <property type="nucleotide sequence ID" value="NZ_JBFUWK010000004.1"/>
</dbReference>
<feature type="domain" description="WxL" evidence="1">
    <location>
        <begin position="27"/>
        <end position="273"/>
    </location>
</feature>
<proteinExistence type="predicted"/>
<dbReference type="EMBL" id="NRPP01000007">
    <property type="protein sequence ID" value="TFJ28449.1"/>
    <property type="molecule type" value="Genomic_DNA"/>
</dbReference>
<dbReference type="AlphaFoldDB" id="A0A7Z8D1Y5"/>
<comment type="caution">
    <text evidence="2">The sequence shown here is derived from an EMBL/GenBank/DDBJ whole genome shotgun (WGS) entry which is preliminary data.</text>
</comment>
<dbReference type="Pfam" id="PF13731">
    <property type="entry name" value="WxL"/>
    <property type="match status" value="1"/>
</dbReference>
<reference evidence="2 3" key="1">
    <citation type="journal article" date="2018" name="Int. J. Food Microbiol.">
        <title>Growth of Carnobacterium spp. isolated from chilled vacuum-packaged meat under relevant acidic conditions.</title>
        <authorList>
            <person name="Zhang P."/>
            <person name="Badoni M."/>
            <person name="Ganzle M."/>
            <person name="Yang X."/>
        </authorList>
    </citation>
    <scope>NUCLEOTIDE SEQUENCE [LARGE SCALE GENOMIC DNA]</scope>
    <source>
        <strain evidence="2 3">B2</strain>
    </source>
</reference>
<sequence length="274" mass="29214">MKLTSMVGIIAIGIVLTPEMTVLAAPTTNSKVIFSEGEVTGDIVRPDDAAGELIIPQPEGVKPTGSLAITYAPSFDFGEQKISTKKETYFAKSMLFYDKKDTGKNNPKYMPSILAVEDARGSKAGWTVSVSASPFVGNTPETSQKILKNATITFLMGKQVYNTADPNSGELVIDGRYDVHEADGDIVIETSGTQLNPIPAPKDILTAFSGQGAAGTRVVFNQLYTGTLSSDKPSVWTKDTLNSNIVLTVPPSAGAEKNVQYTSDLTWELTAAPK</sequence>
<evidence type="ECO:0000259" key="1">
    <source>
        <dbReference type="Pfam" id="PF13731"/>
    </source>
</evidence>
<accession>A0A7Z8D1Y5</accession>
<evidence type="ECO:0000313" key="2">
    <source>
        <dbReference type="EMBL" id="TFJ28449.1"/>
    </source>
</evidence>
<gene>
    <name evidence="2" type="ORF">CKN69_02675</name>
</gene>
<protein>
    <recommendedName>
        <fullName evidence="1">WxL domain-containing protein</fullName>
    </recommendedName>
</protein>
<dbReference type="InterPro" id="IPR027994">
    <property type="entry name" value="WxL_dom"/>
</dbReference>
<dbReference type="Proteomes" id="UP000297938">
    <property type="component" value="Unassembled WGS sequence"/>
</dbReference>
<organism evidence="2 3">
    <name type="scientific">Carnobacterium divergens</name>
    <name type="common">Lactobacillus divergens</name>
    <dbReference type="NCBI Taxonomy" id="2748"/>
    <lineage>
        <taxon>Bacteria</taxon>
        <taxon>Bacillati</taxon>
        <taxon>Bacillota</taxon>
        <taxon>Bacilli</taxon>
        <taxon>Lactobacillales</taxon>
        <taxon>Carnobacteriaceae</taxon>
        <taxon>Carnobacterium</taxon>
    </lineage>
</organism>
<name>A0A7Z8D1Y5_CARDV</name>